<dbReference type="GO" id="GO:0006351">
    <property type="term" value="P:DNA-templated transcription"/>
    <property type="evidence" value="ECO:0007669"/>
    <property type="project" value="InterPro"/>
</dbReference>
<dbReference type="Proteomes" id="UP000565441">
    <property type="component" value="Unassembled WGS sequence"/>
</dbReference>
<name>A0A8H5HHW6_9AGAR</name>
<dbReference type="GO" id="GO:0003677">
    <property type="term" value="F:DNA binding"/>
    <property type="evidence" value="ECO:0007669"/>
    <property type="project" value="InterPro"/>
</dbReference>
<evidence type="ECO:0000313" key="7">
    <source>
        <dbReference type="Proteomes" id="UP000565441"/>
    </source>
</evidence>
<feature type="region of interest" description="Disordered" evidence="4">
    <location>
        <begin position="652"/>
        <end position="718"/>
    </location>
</feature>
<comment type="caution">
    <text evidence="6">The sequence shown here is derived from an EMBL/GenBank/DDBJ whole genome shotgun (WGS) entry which is preliminary data.</text>
</comment>
<sequence>MSSSSTFKKPSGSPGSQFNPIKKRRKGATRLSCAECRRLKLRCDRGVPCGSCVKRGCGAICPDGSLTTGQGNRFVLASTQELHEKISELATRVRQLEDALRTAHSHLTSEQHPLLAEELLRIKAPLQREAAPLRNPNSSPIKEEEPNTDVVDAFGSLSVSVSGRAKYFGHTAGSWYFLQNELPEDDAQVDQLTSLRTVLPPDILKRASAFPISTSSQSSESERVGLQDLFWYLPPAAKALELRSIYFSHAAWMYNPVSQESFDSQVYTQFYDPNVGPHSDDPLLCHRLSLMFMVLAIGSLMDTSLPAYNLEAEKYHQLARAALFTNSFFDEPTINAVQALYLMTFYLFLADRHGTSSGARWAIMGITVKVGQSIGLHRDSGRWKVDTLETQHRRELFWELFTYDSWQCLTFGRPPSFALPHVDCKMPFQNDTSDEKSFHAWKHRFSSECMNLLHDQAFGAKMPTYATVLQLDRKMRAFPVPPVLQVAGFGSSEPRPGGFPETVMLTLQRHIVLAIREMNLLYLHRSFFARAISDHPKDPLGSPYGTSVIAAYRSAGSLVALMRNLHTQLKEPSERMWFLWTHMFSCAIILGSIVTRCPSMSLAPSALVQLDSACELFSKAAHGFRAGKVLSIMLNLREKAHFSLDEFRKGRGSPLAKYSVSSPTEAPTSPDDDDELSILGGKTRLVAKKEPSSPTIMERSPVSRNPVVPLPLSPSMQGQVHPSIWEYLDSFNPQQAQQSQNASPTHSQTRQSSQGSTSGASPHNSYSDDVSPVSMYGMSTMPTSPTFQTEPTTYLSHQQQQQLQQNSSTRHFPPHQSQHQSIPGNMQSAQTFPQYFPVYDYGTNMANGGGMNGSNVNGGMNGTGGYGNAPMLDANPLPHSQRRGSGSPEGNMQSTWHEFVAGFAM</sequence>
<dbReference type="AlphaFoldDB" id="A0A8H5HHW6"/>
<dbReference type="PANTHER" id="PTHR31001:SF56">
    <property type="entry name" value="ZN(2)-C6 FUNGAL-TYPE DOMAIN-CONTAINING PROTEIN"/>
    <property type="match status" value="1"/>
</dbReference>
<keyword evidence="2" id="KW-0479">Metal-binding</keyword>
<feature type="region of interest" description="Disordered" evidence="4">
    <location>
        <begin position="1"/>
        <end position="23"/>
    </location>
</feature>
<dbReference type="SUPFAM" id="SSF57701">
    <property type="entry name" value="Zn2/Cys6 DNA-binding domain"/>
    <property type="match status" value="1"/>
</dbReference>
<feature type="compositionally biased region" description="Low complexity" evidence="4">
    <location>
        <begin position="734"/>
        <end position="761"/>
    </location>
</feature>
<dbReference type="SMART" id="SM00066">
    <property type="entry name" value="GAL4"/>
    <property type="match status" value="1"/>
</dbReference>
<dbReference type="Pfam" id="PF04082">
    <property type="entry name" value="Fungal_trans"/>
    <property type="match status" value="1"/>
</dbReference>
<reference evidence="6 7" key="1">
    <citation type="journal article" date="2020" name="ISME J.">
        <title>Uncovering the hidden diversity of litter-decomposition mechanisms in mushroom-forming fungi.</title>
        <authorList>
            <person name="Floudas D."/>
            <person name="Bentzer J."/>
            <person name="Ahren D."/>
            <person name="Johansson T."/>
            <person name="Persson P."/>
            <person name="Tunlid A."/>
        </authorList>
    </citation>
    <scope>NUCLEOTIDE SEQUENCE [LARGE SCALE GENOMIC DNA]</scope>
    <source>
        <strain evidence="6 7">CBS 661.87</strain>
    </source>
</reference>
<dbReference type="CDD" id="cd00067">
    <property type="entry name" value="GAL4"/>
    <property type="match status" value="1"/>
</dbReference>
<proteinExistence type="predicted"/>
<evidence type="ECO:0000256" key="3">
    <source>
        <dbReference type="ARBA" id="ARBA00023242"/>
    </source>
</evidence>
<dbReference type="InterPro" id="IPR001138">
    <property type="entry name" value="Zn2Cys6_DnaBD"/>
</dbReference>
<keyword evidence="7" id="KW-1185">Reference proteome</keyword>
<evidence type="ECO:0000313" key="6">
    <source>
        <dbReference type="EMBL" id="KAF5383537.1"/>
    </source>
</evidence>
<feature type="domain" description="Zn(2)-C6 fungal-type" evidence="5">
    <location>
        <begin position="32"/>
        <end position="61"/>
    </location>
</feature>
<dbReference type="GO" id="GO:0000981">
    <property type="term" value="F:DNA-binding transcription factor activity, RNA polymerase II-specific"/>
    <property type="evidence" value="ECO:0007669"/>
    <property type="project" value="InterPro"/>
</dbReference>
<dbReference type="InterPro" id="IPR007219">
    <property type="entry name" value="XnlR_reg_dom"/>
</dbReference>
<organism evidence="6 7">
    <name type="scientific">Tricholomella constricta</name>
    <dbReference type="NCBI Taxonomy" id="117010"/>
    <lineage>
        <taxon>Eukaryota</taxon>
        <taxon>Fungi</taxon>
        <taxon>Dikarya</taxon>
        <taxon>Basidiomycota</taxon>
        <taxon>Agaricomycotina</taxon>
        <taxon>Agaricomycetes</taxon>
        <taxon>Agaricomycetidae</taxon>
        <taxon>Agaricales</taxon>
        <taxon>Tricholomatineae</taxon>
        <taxon>Lyophyllaceae</taxon>
        <taxon>Tricholomella</taxon>
    </lineage>
</organism>
<feature type="compositionally biased region" description="Polar residues" evidence="4">
    <location>
        <begin position="780"/>
        <end position="797"/>
    </location>
</feature>
<dbReference type="GO" id="GO:0005634">
    <property type="term" value="C:nucleus"/>
    <property type="evidence" value="ECO:0007669"/>
    <property type="project" value="UniProtKB-SubCell"/>
</dbReference>
<accession>A0A8H5HHW6</accession>
<dbReference type="PANTHER" id="PTHR31001">
    <property type="entry name" value="UNCHARACTERIZED TRANSCRIPTIONAL REGULATORY PROTEIN"/>
    <property type="match status" value="1"/>
</dbReference>
<dbReference type="PROSITE" id="PS00463">
    <property type="entry name" value="ZN2_CY6_FUNGAL_1"/>
    <property type="match status" value="1"/>
</dbReference>
<gene>
    <name evidence="6" type="ORF">D9615_003699</name>
</gene>
<evidence type="ECO:0000259" key="5">
    <source>
        <dbReference type="PROSITE" id="PS50048"/>
    </source>
</evidence>
<dbReference type="PROSITE" id="PS50048">
    <property type="entry name" value="ZN2_CY6_FUNGAL_2"/>
    <property type="match status" value="1"/>
</dbReference>
<dbReference type="GO" id="GO:0008270">
    <property type="term" value="F:zinc ion binding"/>
    <property type="evidence" value="ECO:0007669"/>
    <property type="project" value="InterPro"/>
</dbReference>
<dbReference type="Pfam" id="PF00172">
    <property type="entry name" value="Zn_clus"/>
    <property type="match status" value="1"/>
</dbReference>
<comment type="subcellular location">
    <subcellularLocation>
        <location evidence="1">Nucleus</location>
    </subcellularLocation>
</comment>
<keyword evidence="3" id="KW-0539">Nucleus</keyword>
<feature type="compositionally biased region" description="Polar residues" evidence="4">
    <location>
        <begin position="806"/>
        <end position="828"/>
    </location>
</feature>
<dbReference type="CDD" id="cd12148">
    <property type="entry name" value="fungal_TF_MHR"/>
    <property type="match status" value="1"/>
</dbReference>
<dbReference type="InterPro" id="IPR036864">
    <property type="entry name" value="Zn2-C6_fun-type_DNA-bd_sf"/>
</dbReference>
<dbReference type="SMART" id="SM00906">
    <property type="entry name" value="Fungal_trans"/>
    <property type="match status" value="1"/>
</dbReference>
<dbReference type="EMBL" id="JAACJP010000006">
    <property type="protein sequence ID" value="KAF5383537.1"/>
    <property type="molecule type" value="Genomic_DNA"/>
</dbReference>
<dbReference type="Gene3D" id="4.10.240.10">
    <property type="entry name" value="Zn(2)-C6 fungal-type DNA-binding domain"/>
    <property type="match status" value="1"/>
</dbReference>
<feature type="region of interest" description="Disordered" evidence="4">
    <location>
        <begin position="734"/>
        <end position="828"/>
    </location>
</feature>
<dbReference type="InterPro" id="IPR050613">
    <property type="entry name" value="Sec_Metabolite_Reg"/>
</dbReference>
<feature type="compositionally biased region" description="Low complexity" evidence="4">
    <location>
        <begin position="1"/>
        <end position="16"/>
    </location>
</feature>
<protein>
    <recommendedName>
        <fullName evidence="5">Zn(2)-C6 fungal-type domain-containing protein</fullName>
    </recommendedName>
</protein>
<evidence type="ECO:0000256" key="2">
    <source>
        <dbReference type="ARBA" id="ARBA00022723"/>
    </source>
</evidence>
<evidence type="ECO:0000256" key="4">
    <source>
        <dbReference type="SAM" id="MobiDB-lite"/>
    </source>
</evidence>
<evidence type="ECO:0000256" key="1">
    <source>
        <dbReference type="ARBA" id="ARBA00004123"/>
    </source>
</evidence>
<dbReference type="OrthoDB" id="424974at2759"/>